<reference evidence="2" key="1">
    <citation type="journal article" date="2021" name="PeerJ">
        <title>Extensive microbial diversity within the chicken gut microbiome revealed by metagenomics and culture.</title>
        <authorList>
            <person name="Gilroy R."/>
            <person name="Ravi A."/>
            <person name="Getino M."/>
            <person name="Pursley I."/>
            <person name="Horton D.L."/>
            <person name="Alikhan N.F."/>
            <person name="Baker D."/>
            <person name="Gharbi K."/>
            <person name="Hall N."/>
            <person name="Watson M."/>
            <person name="Adriaenssens E.M."/>
            <person name="Foster-Nyarko E."/>
            <person name="Jarju S."/>
            <person name="Secka A."/>
            <person name="Antonio M."/>
            <person name="Oren A."/>
            <person name="Chaudhuri R.R."/>
            <person name="La Ragione R."/>
            <person name="Hildebrand F."/>
            <person name="Pallen M.J."/>
        </authorList>
    </citation>
    <scope>NUCLEOTIDE SEQUENCE</scope>
    <source>
        <strain evidence="2">CHK171-7178</strain>
    </source>
</reference>
<dbReference type="EMBL" id="DYWT01000003">
    <property type="protein sequence ID" value="HJF30168.1"/>
    <property type="molecule type" value="Genomic_DNA"/>
</dbReference>
<protein>
    <submittedName>
        <fullName evidence="2">GNAT family N-acetyltransferase</fullName>
    </submittedName>
</protein>
<name>A0A921FUY9_SPOPS</name>
<dbReference type="InterPro" id="IPR016181">
    <property type="entry name" value="Acyl_CoA_acyltransferase"/>
</dbReference>
<proteinExistence type="predicted"/>
<dbReference type="Pfam" id="PF13302">
    <property type="entry name" value="Acetyltransf_3"/>
    <property type="match status" value="1"/>
</dbReference>
<sequence>MEKNLFIDTGRLIIRPFETEDYDQWNEGFNNRLPSQYKYDDGFSEDSSTYTKEWFADWIQGFNAAAENDEMYILGVFRKEDGANVGKVELITIRRMDYDWAMMGYSIHNQYFRQGYGKESVLAASALFFDELNFNRIELHINMDNEPSKKLALSTGFRYECTREAFSYENGKWTDFQIYYKNRVNK</sequence>
<dbReference type="InterPro" id="IPR000182">
    <property type="entry name" value="GNAT_dom"/>
</dbReference>
<dbReference type="Gene3D" id="3.40.630.30">
    <property type="match status" value="1"/>
</dbReference>
<evidence type="ECO:0000259" key="1">
    <source>
        <dbReference type="PROSITE" id="PS51186"/>
    </source>
</evidence>
<gene>
    <name evidence="2" type="ORF">K8V56_00085</name>
</gene>
<evidence type="ECO:0000313" key="2">
    <source>
        <dbReference type="EMBL" id="HJF30168.1"/>
    </source>
</evidence>
<dbReference type="GO" id="GO:0008999">
    <property type="term" value="F:protein-N-terminal-alanine acetyltransferase activity"/>
    <property type="evidence" value="ECO:0007669"/>
    <property type="project" value="TreeGrafter"/>
</dbReference>
<dbReference type="PANTHER" id="PTHR43792">
    <property type="entry name" value="GNAT FAMILY, PUTATIVE (AFU_ORTHOLOGUE AFUA_3G00765)-RELATED-RELATED"/>
    <property type="match status" value="1"/>
</dbReference>
<dbReference type="GO" id="GO:0005737">
    <property type="term" value="C:cytoplasm"/>
    <property type="evidence" value="ECO:0007669"/>
    <property type="project" value="TreeGrafter"/>
</dbReference>
<dbReference type="PANTHER" id="PTHR43792:SF9">
    <property type="entry name" value="RIBOSOMAL-PROTEIN-ALANINE ACETYLTRANSFERASE"/>
    <property type="match status" value="1"/>
</dbReference>
<dbReference type="PROSITE" id="PS51186">
    <property type="entry name" value="GNAT"/>
    <property type="match status" value="1"/>
</dbReference>
<accession>A0A921FUY9</accession>
<comment type="caution">
    <text evidence="2">The sequence shown here is derived from an EMBL/GenBank/DDBJ whole genome shotgun (WGS) entry which is preliminary data.</text>
</comment>
<dbReference type="Proteomes" id="UP000698173">
    <property type="component" value="Unassembled WGS sequence"/>
</dbReference>
<dbReference type="SUPFAM" id="SSF55729">
    <property type="entry name" value="Acyl-CoA N-acyltransferases (Nat)"/>
    <property type="match status" value="1"/>
</dbReference>
<dbReference type="InterPro" id="IPR051531">
    <property type="entry name" value="N-acetyltransferase"/>
</dbReference>
<evidence type="ECO:0000313" key="3">
    <source>
        <dbReference type="Proteomes" id="UP000698173"/>
    </source>
</evidence>
<feature type="domain" description="N-acetyltransferase" evidence="1">
    <location>
        <begin position="12"/>
        <end position="185"/>
    </location>
</feature>
<organism evidence="2 3">
    <name type="scientific">Sporosarcina psychrophila</name>
    <name type="common">Bacillus psychrophilus</name>
    <dbReference type="NCBI Taxonomy" id="1476"/>
    <lineage>
        <taxon>Bacteria</taxon>
        <taxon>Bacillati</taxon>
        <taxon>Bacillota</taxon>
        <taxon>Bacilli</taxon>
        <taxon>Bacillales</taxon>
        <taxon>Caryophanaceae</taxon>
        <taxon>Sporosarcina</taxon>
    </lineage>
</organism>
<dbReference type="AlphaFoldDB" id="A0A921FUY9"/>
<reference evidence="2" key="2">
    <citation type="submission" date="2021-09" db="EMBL/GenBank/DDBJ databases">
        <authorList>
            <person name="Gilroy R."/>
        </authorList>
    </citation>
    <scope>NUCLEOTIDE SEQUENCE</scope>
    <source>
        <strain evidence="2">CHK171-7178</strain>
    </source>
</reference>